<accession>A0A1B0DGD1</accession>
<protein>
    <submittedName>
        <fullName evidence="1">Uncharacterized protein</fullName>
    </submittedName>
</protein>
<dbReference type="VEuPathDB" id="VectorBase:PPAPM1_002673"/>
<dbReference type="Proteomes" id="UP000092462">
    <property type="component" value="Unassembled WGS sequence"/>
</dbReference>
<name>A0A1B0DGD1_PHLPP</name>
<proteinExistence type="predicted"/>
<dbReference type="EnsemblMetazoa" id="PPAI007092-RA">
    <property type="protein sequence ID" value="PPAI007092-PA"/>
    <property type="gene ID" value="PPAI007092"/>
</dbReference>
<evidence type="ECO:0000313" key="1">
    <source>
        <dbReference type="EnsemblMetazoa" id="PPAI007092-PA"/>
    </source>
</evidence>
<organism evidence="1 2">
    <name type="scientific">Phlebotomus papatasi</name>
    <name type="common">Sandfly</name>
    <dbReference type="NCBI Taxonomy" id="29031"/>
    <lineage>
        <taxon>Eukaryota</taxon>
        <taxon>Metazoa</taxon>
        <taxon>Ecdysozoa</taxon>
        <taxon>Arthropoda</taxon>
        <taxon>Hexapoda</taxon>
        <taxon>Insecta</taxon>
        <taxon>Pterygota</taxon>
        <taxon>Neoptera</taxon>
        <taxon>Endopterygota</taxon>
        <taxon>Diptera</taxon>
        <taxon>Nematocera</taxon>
        <taxon>Psychodoidea</taxon>
        <taxon>Psychodidae</taxon>
        <taxon>Phlebotomus</taxon>
        <taxon>Phlebotomus</taxon>
    </lineage>
</organism>
<dbReference type="VEuPathDB" id="VectorBase:PPAI007092"/>
<reference evidence="1" key="1">
    <citation type="submission" date="2022-08" db="UniProtKB">
        <authorList>
            <consortium name="EnsemblMetazoa"/>
        </authorList>
    </citation>
    <scope>IDENTIFICATION</scope>
    <source>
        <strain evidence="1">Israel</strain>
    </source>
</reference>
<evidence type="ECO:0000313" key="2">
    <source>
        <dbReference type="Proteomes" id="UP000092462"/>
    </source>
</evidence>
<dbReference type="AlphaFoldDB" id="A0A1B0DGD1"/>
<sequence>MDLLPDPITKYPDIFIRIAPATDNVTINTDDTIPLFANYSDSLLKFASIMCIIFALVGIPGNLITIIALARCKK</sequence>
<dbReference type="EMBL" id="AJVK01059532">
    <property type="status" value="NOT_ANNOTATED_CDS"/>
    <property type="molecule type" value="Genomic_DNA"/>
</dbReference>
<keyword evidence="2" id="KW-1185">Reference proteome</keyword>